<evidence type="ECO:0000259" key="2">
    <source>
        <dbReference type="Pfam" id="PF12146"/>
    </source>
</evidence>
<name>A0ABR6X019_9BURK</name>
<dbReference type="Proteomes" id="UP000648257">
    <property type="component" value="Unassembled WGS sequence"/>
</dbReference>
<proteinExistence type="predicted"/>
<dbReference type="Gene3D" id="3.40.50.1820">
    <property type="entry name" value="alpha/beta hydrolase"/>
    <property type="match status" value="1"/>
</dbReference>
<keyword evidence="3" id="KW-0378">Hydrolase</keyword>
<dbReference type="PANTHER" id="PTHR43265">
    <property type="entry name" value="ESTERASE ESTD"/>
    <property type="match status" value="1"/>
</dbReference>
<evidence type="ECO:0000256" key="1">
    <source>
        <dbReference type="SAM" id="SignalP"/>
    </source>
</evidence>
<keyword evidence="1" id="KW-0732">Signal</keyword>
<keyword evidence="4" id="KW-1185">Reference proteome</keyword>
<gene>
    <name evidence="3" type="ORF">H8K52_02935</name>
</gene>
<reference evidence="3 4" key="1">
    <citation type="submission" date="2020-08" db="EMBL/GenBank/DDBJ databases">
        <title>Novel species isolated from subtropical streams in China.</title>
        <authorList>
            <person name="Lu H."/>
        </authorList>
    </citation>
    <scope>NUCLEOTIDE SEQUENCE [LARGE SCALE GENOMIC DNA]</scope>
    <source>
        <strain evidence="3 4">KACC 16656</strain>
    </source>
</reference>
<accession>A0ABR6X019</accession>
<evidence type="ECO:0000313" key="4">
    <source>
        <dbReference type="Proteomes" id="UP000648257"/>
    </source>
</evidence>
<dbReference type="Pfam" id="PF12146">
    <property type="entry name" value="Hydrolase_4"/>
    <property type="match status" value="1"/>
</dbReference>
<protein>
    <submittedName>
        <fullName evidence="3">Alpha/beta fold hydrolase</fullName>
    </submittedName>
</protein>
<dbReference type="SUPFAM" id="SSF53474">
    <property type="entry name" value="alpha/beta-Hydrolases"/>
    <property type="match status" value="1"/>
</dbReference>
<feature type="domain" description="Serine aminopeptidase S33" evidence="2">
    <location>
        <begin position="87"/>
        <end position="179"/>
    </location>
</feature>
<dbReference type="InterPro" id="IPR029058">
    <property type="entry name" value="AB_hydrolase_fold"/>
</dbReference>
<feature type="signal peptide" evidence="1">
    <location>
        <begin position="1"/>
        <end position="28"/>
    </location>
</feature>
<dbReference type="GO" id="GO:0016787">
    <property type="term" value="F:hydrolase activity"/>
    <property type="evidence" value="ECO:0007669"/>
    <property type="project" value="UniProtKB-KW"/>
</dbReference>
<evidence type="ECO:0000313" key="3">
    <source>
        <dbReference type="EMBL" id="MBC3806300.1"/>
    </source>
</evidence>
<dbReference type="RefSeq" id="WP_186921272.1">
    <property type="nucleotide sequence ID" value="NZ_JACOFW010000002.1"/>
</dbReference>
<comment type="caution">
    <text evidence="3">The sequence shown here is derived from an EMBL/GenBank/DDBJ whole genome shotgun (WGS) entry which is preliminary data.</text>
</comment>
<feature type="chain" id="PRO_5045479183" evidence="1">
    <location>
        <begin position="29"/>
        <end position="328"/>
    </location>
</feature>
<dbReference type="InterPro" id="IPR053145">
    <property type="entry name" value="AB_hydrolase_Est10"/>
</dbReference>
<sequence>MQFSIRACLRVYALSCCLLFSILNQAHAEFIQSAISIGEGTNTLYGSLLIPGHKTKPPVILLIAGSGPTDRDGNSAAMKGKNDSLKMLAEELAIAGFASVRYDKRGVGESFASGKAEEDLRFQTYVSDAQTWIKFLKSDPRFGGVAVLGHSEGATLGLIAIQSEAVKAYVSVAGPGQSAAKILRSQLASKLPPDLAKANEHILSNLEKSTFVNDVPAPLLALYRPSVQNYLISWFPIIPTDEIKKIAMPMAIFQGDTDIQVSVSQATLLAQAQPKAELHIIKGMNHLMKSVPLDNSQQVSSYSDPNLELTAEFVKTLVNFLKKNVLPK</sequence>
<dbReference type="EMBL" id="JACOFW010000002">
    <property type="protein sequence ID" value="MBC3806300.1"/>
    <property type="molecule type" value="Genomic_DNA"/>
</dbReference>
<organism evidence="3 4">
    <name type="scientific">Undibacterium seohonense</name>
    <dbReference type="NCBI Taxonomy" id="1344950"/>
    <lineage>
        <taxon>Bacteria</taxon>
        <taxon>Pseudomonadati</taxon>
        <taxon>Pseudomonadota</taxon>
        <taxon>Betaproteobacteria</taxon>
        <taxon>Burkholderiales</taxon>
        <taxon>Oxalobacteraceae</taxon>
        <taxon>Undibacterium</taxon>
    </lineage>
</organism>
<dbReference type="InterPro" id="IPR022742">
    <property type="entry name" value="Hydrolase_4"/>
</dbReference>
<dbReference type="PANTHER" id="PTHR43265:SF1">
    <property type="entry name" value="ESTERASE ESTD"/>
    <property type="match status" value="1"/>
</dbReference>